<evidence type="ECO:0000256" key="2">
    <source>
        <dbReference type="ARBA" id="ARBA00023136"/>
    </source>
</evidence>
<evidence type="ECO:0000256" key="1">
    <source>
        <dbReference type="ARBA" id="ARBA00022729"/>
    </source>
</evidence>
<evidence type="ECO:0000256" key="3">
    <source>
        <dbReference type="ARBA" id="ARBA00023139"/>
    </source>
</evidence>
<sequence>MRMTRTLLACAAMGLTLSGVMAQEPPTPAEDAPAVPVAPAPATASAALTLSLESTGDIERTVVTYQCKDETSLTVQYINAAPNFLAILPVDGENHVFVTTISASGARYVAGPYEWWNKGGDGTLRDLMQDEGAAPMAECTETSNTP</sequence>
<reference evidence="7" key="1">
    <citation type="submission" date="2020-09" db="EMBL/GenBank/DDBJ databases">
        <title>Genome seq and assembly of Devosia sp.</title>
        <authorList>
            <person name="Chhetri G."/>
        </authorList>
    </citation>
    <scope>NUCLEOTIDE SEQUENCE</scope>
    <source>
        <strain evidence="7">PTR5</strain>
    </source>
</reference>
<dbReference type="Proteomes" id="UP000654108">
    <property type="component" value="Unassembled WGS sequence"/>
</dbReference>
<dbReference type="InterPro" id="IPR036328">
    <property type="entry name" value="MliC_sf"/>
</dbReference>
<dbReference type="Pfam" id="PF09864">
    <property type="entry name" value="MliC"/>
    <property type="match status" value="1"/>
</dbReference>
<evidence type="ECO:0000313" key="7">
    <source>
        <dbReference type="EMBL" id="MBD8064140.1"/>
    </source>
</evidence>
<keyword evidence="2" id="KW-0472">Membrane</keyword>
<keyword evidence="4" id="KW-0449">Lipoprotein</keyword>
<dbReference type="EMBL" id="JACYFU010000001">
    <property type="protein sequence ID" value="MBD8064140.1"/>
    <property type="molecule type" value="Genomic_DNA"/>
</dbReference>
<dbReference type="Gene3D" id="2.40.128.200">
    <property type="match status" value="1"/>
</dbReference>
<keyword evidence="1 5" id="KW-0732">Signal</keyword>
<feature type="signal peptide" evidence="5">
    <location>
        <begin position="1"/>
        <end position="22"/>
    </location>
</feature>
<feature type="domain" description="C-type lysozyme inhibitor" evidence="6">
    <location>
        <begin position="65"/>
        <end position="130"/>
    </location>
</feature>
<proteinExistence type="predicted"/>
<keyword evidence="3" id="KW-0564">Palmitate</keyword>
<evidence type="ECO:0000256" key="5">
    <source>
        <dbReference type="SAM" id="SignalP"/>
    </source>
</evidence>
<evidence type="ECO:0000256" key="4">
    <source>
        <dbReference type="ARBA" id="ARBA00023288"/>
    </source>
</evidence>
<keyword evidence="8" id="KW-1185">Reference proteome</keyword>
<feature type="chain" id="PRO_5037710531" evidence="5">
    <location>
        <begin position="23"/>
        <end position="146"/>
    </location>
</feature>
<comment type="caution">
    <text evidence="7">The sequence shown here is derived from an EMBL/GenBank/DDBJ whole genome shotgun (WGS) entry which is preliminary data.</text>
</comment>
<protein>
    <submittedName>
        <fullName evidence="7">MliC family protein</fullName>
    </submittedName>
</protein>
<name>A0A927IP38_9HYPH</name>
<dbReference type="AlphaFoldDB" id="A0A927IP38"/>
<accession>A0A927IP38</accession>
<evidence type="ECO:0000313" key="8">
    <source>
        <dbReference type="Proteomes" id="UP000654108"/>
    </source>
</evidence>
<gene>
    <name evidence="7" type="ORF">IC608_01440</name>
</gene>
<dbReference type="SUPFAM" id="SSF141488">
    <property type="entry name" value="YdhA-like"/>
    <property type="match status" value="1"/>
</dbReference>
<organism evidence="7 8">
    <name type="scientific">Devosia oryzisoli</name>
    <dbReference type="NCBI Taxonomy" id="2774138"/>
    <lineage>
        <taxon>Bacteria</taxon>
        <taxon>Pseudomonadati</taxon>
        <taxon>Pseudomonadota</taxon>
        <taxon>Alphaproteobacteria</taxon>
        <taxon>Hyphomicrobiales</taxon>
        <taxon>Devosiaceae</taxon>
        <taxon>Devosia</taxon>
    </lineage>
</organism>
<evidence type="ECO:0000259" key="6">
    <source>
        <dbReference type="Pfam" id="PF09864"/>
    </source>
</evidence>
<dbReference type="InterPro" id="IPR018660">
    <property type="entry name" value="MliC"/>
</dbReference>
<dbReference type="RefSeq" id="WP_191772254.1">
    <property type="nucleotide sequence ID" value="NZ_JACYFU010000001.1"/>
</dbReference>